<name>A0A1I7X3G1_HETBA</name>
<organism evidence="2 3">
    <name type="scientific">Heterorhabditis bacteriophora</name>
    <name type="common">Entomopathogenic nematode worm</name>
    <dbReference type="NCBI Taxonomy" id="37862"/>
    <lineage>
        <taxon>Eukaryota</taxon>
        <taxon>Metazoa</taxon>
        <taxon>Ecdysozoa</taxon>
        <taxon>Nematoda</taxon>
        <taxon>Chromadorea</taxon>
        <taxon>Rhabditida</taxon>
        <taxon>Rhabditina</taxon>
        <taxon>Rhabditomorpha</taxon>
        <taxon>Strongyloidea</taxon>
        <taxon>Heterorhabditidae</taxon>
        <taxon>Heterorhabditis</taxon>
    </lineage>
</organism>
<feature type="transmembrane region" description="Helical" evidence="1">
    <location>
        <begin position="115"/>
        <end position="133"/>
    </location>
</feature>
<evidence type="ECO:0000313" key="3">
    <source>
        <dbReference type="WBParaSite" id="Hba_12008"/>
    </source>
</evidence>
<protein>
    <submittedName>
        <fullName evidence="3">G_PROTEIN_RECEP_F1_2 domain-containing protein</fullName>
    </submittedName>
</protein>
<sequence length="201" mass="23539">MYPFNRTESLTLMDTEKDELTDKQHSMEMANDSRLRNSKNACKTNVDSILKMSLIDDKCIAELRENQQTRIGRAWRGLNSVSRCMYHVLLLLKVLALFPGVVQSRSKGWKRTVKFILLLNFSFLAIIFNSYLLNKNMWLITAYKERFGLMHASTVSCIITGIKPMINIFILILFTLRIKEHLKLIRVRFTCEYLAFFILFI</sequence>
<evidence type="ECO:0000313" key="2">
    <source>
        <dbReference type="Proteomes" id="UP000095283"/>
    </source>
</evidence>
<keyword evidence="1" id="KW-0472">Membrane</keyword>
<keyword evidence="1" id="KW-0812">Transmembrane</keyword>
<proteinExistence type="predicted"/>
<keyword evidence="2" id="KW-1185">Reference proteome</keyword>
<dbReference type="AlphaFoldDB" id="A0A1I7X3G1"/>
<dbReference type="WBParaSite" id="Hba_12008">
    <property type="protein sequence ID" value="Hba_12008"/>
    <property type="gene ID" value="Hba_12008"/>
</dbReference>
<evidence type="ECO:0000256" key="1">
    <source>
        <dbReference type="SAM" id="Phobius"/>
    </source>
</evidence>
<feature type="transmembrane region" description="Helical" evidence="1">
    <location>
        <begin position="85"/>
        <end position="103"/>
    </location>
</feature>
<dbReference type="Proteomes" id="UP000095283">
    <property type="component" value="Unplaced"/>
</dbReference>
<feature type="transmembrane region" description="Helical" evidence="1">
    <location>
        <begin position="153"/>
        <end position="176"/>
    </location>
</feature>
<accession>A0A1I7X3G1</accession>
<reference evidence="3" key="1">
    <citation type="submission" date="2016-11" db="UniProtKB">
        <authorList>
            <consortium name="WormBaseParasite"/>
        </authorList>
    </citation>
    <scope>IDENTIFICATION</scope>
</reference>
<keyword evidence="1" id="KW-1133">Transmembrane helix</keyword>